<dbReference type="GO" id="GO:0051959">
    <property type="term" value="F:dynein light intermediate chain binding"/>
    <property type="evidence" value="ECO:0007669"/>
    <property type="project" value="InterPro"/>
</dbReference>
<dbReference type="PANTHER" id="PTHR46532">
    <property type="entry name" value="MALE FERTILITY FACTOR KL5"/>
    <property type="match status" value="1"/>
</dbReference>
<feature type="domain" description="Dynein heavy chain tail" evidence="2">
    <location>
        <begin position="275"/>
        <end position="621"/>
    </location>
</feature>
<dbReference type="InterPro" id="IPR026983">
    <property type="entry name" value="DHC"/>
</dbReference>
<dbReference type="PANTHER" id="PTHR46532:SF4">
    <property type="entry name" value="AAA+ ATPASE DOMAIN-CONTAINING PROTEIN"/>
    <property type="match status" value="1"/>
</dbReference>
<dbReference type="GO" id="GO:0005858">
    <property type="term" value="C:axonemal dynein complex"/>
    <property type="evidence" value="ECO:0007669"/>
    <property type="project" value="TreeGrafter"/>
</dbReference>
<dbReference type="AlphaFoldDB" id="A0A7R9CPJ3"/>
<accession>A0A7R9CPJ3</accession>
<dbReference type="EMBL" id="OD000731">
    <property type="protein sequence ID" value="CAD7399063.1"/>
    <property type="molecule type" value="Genomic_DNA"/>
</dbReference>
<evidence type="ECO:0000256" key="1">
    <source>
        <dbReference type="ARBA" id="ARBA00008887"/>
    </source>
</evidence>
<dbReference type="GO" id="GO:0007018">
    <property type="term" value="P:microtubule-based movement"/>
    <property type="evidence" value="ECO:0007669"/>
    <property type="project" value="InterPro"/>
</dbReference>
<organism evidence="3">
    <name type="scientific">Timema poppense</name>
    <name type="common">Walking stick</name>
    <dbReference type="NCBI Taxonomy" id="170557"/>
    <lineage>
        <taxon>Eukaryota</taxon>
        <taxon>Metazoa</taxon>
        <taxon>Ecdysozoa</taxon>
        <taxon>Arthropoda</taxon>
        <taxon>Hexapoda</taxon>
        <taxon>Insecta</taxon>
        <taxon>Pterygota</taxon>
        <taxon>Neoptera</taxon>
        <taxon>Polyneoptera</taxon>
        <taxon>Phasmatodea</taxon>
        <taxon>Timematodea</taxon>
        <taxon>Timematoidea</taxon>
        <taxon>Timematidae</taxon>
        <taxon>Timema</taxon>
    </lineage>
</organism>
<dbReference type="GO" id="GO:0045505">
    <property type="term" value="F:dynein intermediate chain binding"/>
    <property type="evidence" value="ECO:0007669"/>
    <property type="project" value="InterPro"/>
</dbReference>
<name>A0A7R9CPJ3_TIMPO</name>
<dbReference type="Pfam" id="PF08385">
    <property type="entry name" value="DHC_N1"/>
    <property type="match status" value="2"/>
</dbReference>
<evidence type="ECO:0000313" key="3">
    <source>
        <dbReference type="EMBL" id="CAD7399063.1"/>
    </source>
</evidence>
<evidence type="ECO:0000259" key="2">
    <source>
        <dbReference type="Pfam" id="PF08385"/>
    </source>
</evidence>
<gene>
    <name evidence="3" type="ORF">TPSB3V08_LOCUS1999</name>
</gene>
<protein>
    <recommendedName>
        <fullName evidence="2">Dynein heavy chain tail domain-containing protein</fullName>
    </recommendedName>
</protein>
<sequence length="1131" mass="130872">MRLRVMTVTRYSNIKSSPHSFTDGITASGRFGMGNSQMVQLSWRTIESKEARMLRHSSLLAQHKYILEMVALHLDEETRFVEEGVLDAEIHMQYLDSLLNVGGRQAIVFISNEMEHPPTESGRSLIGAPKQQKIRRVIITDGSLVEIGGDIIIVYRIRNNVSVDSRNISDELFFMPFFMEENDNSVSVMQSILSSLHQPLLHVTTTWGEMNKSVHGIKSKQDFISKFDLFISFLETTKLDLEGSLRFQTPSALWEGVLSTPAEVKESAKNPETVAQVEVVVNIWCKQIEQLRREKDDVGPTAELEYWRRLLVKFTSIVEHIKSMQCKMFIQCLIQANSKLLKKWKMLDNQITDACNEAQDNVKYLYSLEKFCEPLYRCDPTEMGSHIPSLMFAIRMIYSTSRYYNTTERATALLVKVTNQMVTACKAFLNKDGPVWHQAKSDMIDKMNTYYECFQETRKLMKESPDEDTFGCSEMYIFGKFETFQERLEKLRDLGQSRQSKDELSFSRTARNNVAEILTGVCLFLFNKQIIDVLNTVITYSILQSSRIEGIELYSVKFAQMFKKILTKKYDVLNHRNRDFDSDYVDFKRTVSNIEAELRSFLSDCLARVPNIYEALRLLARWCHKSKYRNYVPTNPQSSKAYCIRRQAVCLLSFVTVWFRRFEKLQLSCLKLEKWYMNVVEMLQEEIGRLRDMYNEERHDPPLPRNMPPVAGRIYWIRQLYKRIEEPMNTLKTKGDVLLSSKSVKCIKMYNALAQCLVHYEIIYHNAWCELVSQVRIALSRPVLLKNPRTFRYHCDRTCCLVNKILLFIILFLETFRYSVNFDLYIVEVIRETEYMWKLDLKVPDVAQIVAFSKKKILFAFEQIKKLVAENDSIRSDIITIFVSMIRSQLFKMEKGFQPGLSVITWTSLKIPHFCENISSILHEVGTFVKEVNDLKAARIDEVLEEMSAMLLVWLPDEDAVSPPNFLAKNIALRQEIAGELESKSSTVEKAVIELINCFVSTIDCPEIQDEMLVGDSALLHSGMSDSPHYATPVELTPVTCAWFVLCLGSFALAAVGRQLLQTLQNSLYIRCMAVLHLLVMLVPFDQSCNKAVPKWKNTFTLRWRLLGKQSAYRRVIGLVRLSDTPLDYHI</sequence>
<comment type="similarity">
    <text evidence="1">Belongs to the dynein heavy chain family.</text>
</comment>
<reference evidence="3" key="1">
    <citation type="submission" date="2020-11" db="EMBL/GenBank/DDBJ databases">
        <authorList>
            <person name="Tran Van P."/>
        </authorList>
    </citation>
    <scope>NUCLEOTIDE SEQUENCE</scope>
</reference>
<proteinExistence type="inferred from homology"/>
<feature type="domain" description="Dynein heavy chain tail" evidence="2">
    <location>
        <begin position="659"/>
        <end position="914"/>
    </location>
</feature>
<dbReference type="InterPro" id="IPR013594">
    <property type="entry name" value="Dynein_heavy_tail"/>
</dbReference>